<dbReference type="EMBL" id="CP002293">
    <property type="protein sequence ID" value="ADP76260.1"/>
    <property type="molecule type" value="Genomic_DNA"/>
</dbReference>
<reference evidence="1" key="1">
    <citation type="submission" date="2010-10" db="EMBL/GenBank/DDBJ databases">
        <title>Complete sequence of chromosome of Geobacillus sp. Y4.1MC1.</title>
        <authorList>
            <consortium name="US DOE Joint Genome Institute"/>
            <person name="Lucas S."/>
            <person name="Copeland A."/>
            <person name="Lapidus A."/>
            <person name="Cheng J.-F."/>
            <person name="Bruce D."/>
            <person name="Goodwin L."/>
            <person name="Pitluck S."/>
            <person name="Chertkov O."/>
            <person name="Zhang X."/>
            <person name="Detter J.C."/>
            <person name="Han C."/>
            <person name="Tapia R."/>
            <person name="Land M."/>
            <person name="Hauser L."/>
            <person name="Jeffries C."/>
            <person name="Kyrpides N."/>
            <person name="Ivanova N."/>
            <person name="Ovchinnikova G."/>
            <person name="Brumm P."/>
            <person name="Mead D."/>
            <person name="Woyke T."/>
        </authorList>
    </citation>
    <scope>NUCLEOTIDE SEQUENCE [LARGE SCALE GENOMIC DNA]</scope>
    <source>
        <strain evidence="1">Y4.1MC1</strain>
    </source>
</reference>
<sequence>MNRGQIAAVYQQELSWFKGFANKSGKIHRQDRVLVNGLDLERHNGLKLTKN</sequence>
<gene>
    <name evidence="1" type="ORF">GY4MC1_3624</name>
</gene>
<dbReference type="AlphaFoldDB" id="A0A7U3YI83"/>
<name>A0A7U3YI83_GEOS0</name>
<organism evidence="1">
    <name type="scientific">Geobacillus sp. (strain Y4.1MC1)</name>
    <dbReference type="NCBI Taxonomy" id="581103"/>
    <lineage>
        <taxon>Bacteria</taxon>
        <taxon>Bacillati</taxon>
        <taxon>Bacillota</taxon>
        <taxon>Bacilli</taxon>
        <taxon>Bacillales</taxon>
        <taxon>Anoxybacillaceae</taxon>
        <taxon>Geobacillus</taxon>
    </lineage>
</organism>
<accession>A0A7U3YI83</accession>
<protein>
    <submittedName>
        <fullName evidence="1">Uncharacterized protein</fullName>
    </submittedName>
</protein>
<evidence type="ECO:0000313" key="1">
    <source>
        <dbReference type="EMBL" id="ADP76260.1"/>
    </source>
</evidence>
<dbReference type="KEGG" id="gmc:GY4MC1_3624"/>
<proteinExistence type="predicted"/>